<dbReference type="PANTHER" id="PTHR11177">
    <property type="entry name" value="CHITINASE"/>
    <property type="match status" value="1"/>
</dbReference>
<dbReference type="InterPro" id="IPR050314">
    <property type="entry name" value="Glycosyl_Hydrlase_18"/>
</dbReference>
<protein>
    <submittedName>
        <fullName evidence="3">Acidic mammalian chitinase-like</fullName>
    </submittedName>
</protein>
<dbReference type="PROSITE" id="PS51910">
    <property type="entry name" value="GH18_2"/>
    <property type="match status" value="1"/>
</dbReference>
<gene>
    <name evidence="3" type="primary">LOC106809276</name>
</gene>
<dbReference type="Pfam" id="PF00704">
    <property type="entry name" value="Glyco_hydro_18"/>
    <property type="match status" value="1"/>
</dbReference>
<evidence type="ECO:0000259" key="1">
    <source>
        <dbReference type="PROSITE" id="PS51910"/>
    </source>
</evidence>
<dbReference type="InterPro" id="IPR029070">
    <property type="entry name" value="Chitinase_insertion_sf"/>
</dbReference>
<evidence type="ECO:0000313" key="3">
    <source>
        <dbReference type="RefSeq" id="XP_014667773.1"/>
    </source>
</evidence>
<dbReference type="SUPFAM" id="SSF51445">
    <property type="entry name" value="(Trans)glycosidases"/>
    <property type="match status" value="1"/>
</dbReference>
<dbReference type="InterPro" id="IPR011583">
    <property type="entry name" value="Chitinase_II/V-like_cat"/>
</dbReference>
<dbReference type="Gene3D" id="3.20.20.80">
    <property type="entry name" value="Glycosidases"/>
    <property type="match status" value="1"/>
</dbReference>
<feature type="domain" description="GH18" evidence="1">
    <location>
        <begin position="1"/>
        <end position="205"/>
    </location>
</feature>
<dbReference type="RefSeq" id="XP_014667773.1">
    <property type="nucleotide sequence ID" value="XM_014812287.1"/>
</dbReference>
<keyword evidence="2" id="KW-1185">Reference proteome</keyword>
<dbReference type="Proteomes" id="UP000695022">
    <property type="component" value="Unplaced"/>
</dbReference>
<sequence length="205" mass="22945">MTEFSADAAQMVRPRLMLTAAVAAGEKNIQAGYDIAELSKVLDFVSLMSYDLHGSWEDFLGHNAPLYPRADETGEQRLLNVEWAAKRWVDGGCPPAKLNIGLATYGRSFTMSSFDWEHDMGDPAEGAGKAGRFTAEDGYLSYYEICEMLRNGATRLWHDEHQGVPYLYTTDKQWVGYDDEQSIDIKVKWSAVIMARVAPSCETID</sequence>
<evidence type="ECO:0000313" key="2">
    <source>
        <dbReference type="Proteomes" id="UP000695022"/>
    </source>
</evidence>
<dbReference type="SUPFAM" id="SSF54556">
    <property type="entry name" value="Chitinase insertion domain"/>
    <property type="match status" value="1"/>
</dbReference>
<accession>A0ABM1E6F2</accession>
<dbReference type="PANTHER" id="PTHR11177:SF317">
    <property type="entry name" value="CHITINASE 12-RELATED"/>
    <property type="match status" value="1"/>
</dbReference>
<proteinExistence type="predicted"/>
<organism evidence="2 3">
    <name type="scientific">Priapulus caudatus</name>
    <name type="common">Priapulid worm</name>
    <dbReference type="NCBI Taxonomy" id="37621"/>
    <lineage>
        <taxon>Eukaryota</taxon>
        <taxon>Metazoa</taxon>
        <taxon>Ecdysozoa</taxon>
        <taxon>Scalidophora</taxon>
        <taxon>Priapulida</taxon>
        <taxon>Priapulimorpha</taxon>
        <taxon>Priapulimorphida</taxon>
        <taxon>Priapulidae</taxon>
        <taxon>Priapulus</taxon>
    </lineage>
</organism>
<dbReference type="GeneID" id="106809276"/>
<feature type="non-terminal residue" evidence="3">
    <location>
        <position position="205"/>
    </location>
</feature>
<reference evidence="3" key="1">
    <citation type="submission" date="2025-08" db="UniProtKB">
        <authorList>
            <consortium name="RefSeq"/>
        </authorList>
    </citation>
    <scope>IDENTIFICATION</scope>
</reference>
<dbReference type="InterPro" id="IPR001223">
    <property type="entry name" value="Glyco_hydro18_cat"/>
</dbReference>
<name>A0ABM1E6F2_PRICU</name>
<dbReference type="InterPro" id="IPR017853">
    <property type="entry name" value="GH"/>
</dbReference>
<dbReference type="SMART" id="SM00636">
    <property type="entry name" value="Glyco_18"/>
    <property type="match status" value="1"/>
</dbReference>